<dbReference type="InterPro" id="IPR001466">
    <property type="entry name" value="Beta-lactam-related"/>
</dbReference>
<dbReference type="InterPro" id="IPR012338">
    <property type="entry name" value="Beta-lactam/transpept-like"/>
</dbReference>
<feature type="domain" description="Beta-lactamase-related" evidence="1">
    <location>
        <begin position="26"/>
        <end position="376"/>
    </location>
</feature>
<organism evidence="2 3">
    <name type="scientific">Tamaricihabitans halophyticus</name>
    <dbReference type="NCBI Taxonomy" id="1262583"/>
    <lineage>
        <taxon>Bacteria</taxon>
        <taxon>Bacillati</taxon>
        <taxon>Actinomycetota</taxon>
        <taxon>Actinomycetes</taxon>
        <taxon>Pseudonocardiales</taxon>
        <taxon>Pseudonocardiaceae</taxon>
        <taxon>Tamaricihabitans</taxon>
    </lineage>
</organism>
<dbReference type="SUPFAM" id="SSF56601">
    <property type="entry name" value="beta-lactamase/transpeptidase-like"/>
    <property type="match status" value="1"/>
</dbReference>
<protein>
    <submittedName>
        <fullName evidence="2">CubicO group peptidase (Beta-lactamase class C family)</fullName>
    </submittedName>
</protein>
<dbReference type="PANTHER" id="PTHR43319:SF3">
    <property type="entry name" value="BETA-LACTAMASE-RELATED DOMAIN-CONTAINING PROTEIN"/>
    <property type="match status" value="1"/>
</dbReference>
<sequence length="399" mass="42100">MVDIEIGGTVRPQFERVAEAMGKNFASGKEVGAGVCVYHRGEPVVDIWAGAADPEAKRPWQQDTMAALASTTKAMAAGAALLLVERGELELDAPVARYWPEFAAQGKGEITVRTVLSHQSGLVTLEGCPLSLESMKDGGHAIIDELAASTPEWEPGTAHGYHGLTIGHLIGGIVHAITGQTVGTFFASEIATPRGLDCYIGLPEEYLPRVAAIIPPSDEEIMAGFKLPGMEKMGAAINDPSSLPYRALFGSIDMTFATANDPSNVLVEAPSSDGVATATSLARYFAMLIGEVDGAPALLSRALMQQARTVHCQGEDRVLLMPTAWGLGFSLPHGPLFATRPRLGEAFGHGGATGSFALADPERELAFAYIPNRMSELLEGGDLRVDNLVDAVYASVDGD</sequence>
<dbReference type="Pfam" id="PF00144">
    <property type="entry name" value="Beta-lactamase"/>
    <property type="match status" value="1"/>
</dbReference>
<evidence type="ECO:0000259" key="1">
    <source>
        <dbReference type="Pfam" id="PF00144"/>
    </source>
</evidence>
<reference evidence="2 3" key="1">
    <citation type="submission" date="2019-03" db="EMBL/GenBank/DDBJ databases">
        <title>Genomic Encyclopedia of Type Strains, Phase IV (KMG-IV): sequencing the most valuable type-strain genomes for metagenomic binning, comparative biology and taxonomic classification.</title>
        <authorList>
            <person name="Goeker M."/>
        </authorList>
    </citation>
    <scope>NUCLEOTIDE SEQUENCE [LARGE SCALE GENOMIC DNA]</scope>
    <source>
        <strain evidence="2 3">DSM 45765</strain>
    </source>
</reference>
<dbReference type="PANTHER" id="PTHR43319">
    <property type="entry name" value="BETA-LACTAMASE-RELATED"/>
    <property type="match status" value="1"/>
</dbReference>
<comment type="caution">
    <text evidence="2">The sequence shown here is derived from an EMBL/GenBank/DDBJ whole genome shotgun (WGS) entry which is preliminary data.</text>
</comment>
<dbReference type="Gene3D" id="3.40.710.10">
    <property type="entry name" value="DD-peptidase/beta-lactamase superfamily"/>
    <property type="match status" value="1"/>
</dbReference>
<evidence type="ECO:0000313" key="2">
    <source>
        <dbReference type="EMBL" id="TCP45821.1"/>
    </source>
</evidence>
<name>A0A4R2QFI6_9PSEU</name>
<dbReference type="AlphaFoldDB" id="A0A4R2QFI6"/>
<dbReference type="EMBL" id="SLXQ01000015">
    <property type="protein sequence ID" value="TCP45821.1"/>
    <property type="molecule type" value="Genomic_DNA"/>
</dbReference>
<gene>
    <name evidence="2" type="ORF">EV191_115101</name>
</gene>
<dbReference type="InterPro" id="IPR052907">
    <property type="entry name" value="Beta-lactamase/esterase"/>
</dbReference>
<keyword evidence="3" id="KW-1185">Reference proteome</keyword>
<dbReference type="Proteomes" id="UP000294911">
    <property type="component" value="Unassembled WGS sequence"/>
</dbReference>
<accession>A0A4R2QFI6</accession>
<evidence type="ECO:0000313" key="3">
    <source>
        <dbReference type="Proteomes" id="UP000294911"/>
    </source>
</evidence>
<proteinExistence type="predicted"/>